<protein>
    <recommendedName>
        <fullName evidence="5">Subtilisin</fullName>
    </recommendedName>
</protein>
<reference evidence="3 4" key="1">
    <citation type="journal article" date="2017" name="Mol. Biol. Evol.">
        <title>The 4-celled Tetrabaena socialis nuclear genome reveals the essential components for genetic control of cell number at the origin of multicellularity in the volvocine lineage.</title>
        <authorList>
            <person name="Featherston J."/>
            <person name="Arakaki Y."/>
            <person name="Hanschen E.R."/>
            <person name="Ferris P.J."/>
            <person name="Michod R.E."/>
            <person name="Olson B.J.S.C."/>
            <person name="Nozaki H."/>
            <person name="Durand P.M."/>
        </authorList>
    </citation>
    <scope>NUCLEOTIDE SEQUENCE [LARGE SCALE GENOMIC DNA]</scope>
    <source>
        <strain evidence="3 4">NIES-571</strain>
    </source>
</reference>
<dbReference type="PANTHER" id="PTHR43399:SF4">
    <property type="entry name" value="CELL WALL-ASSOCIATED PROTEASE"/>
    <property type="match status" value="1"/>
</dbReference>
<evidence type="ECO:0008006" key="5">
    <source>
        <dbReference type="Google" id="ProtNLM"/>
    </source>
</evidence>
<dbReference type="SUPFAM" id="SSF52743">
    <property type="entry name" value="Subtilisin-like"/>
    <property type="match status" value="1"/>
</dbReference>
<keyword evidence="4" id="KW-1185">Reference proteome</keyword>
<evidence type="ECO:0000313" key="4">
    <source>
        <dbReference type="Proteomes" id="UP000236333"/>
    </source>
</evidence>
<comment type="similarity">
    <text evidence="1">Belongs to the peptidase S8 family.</text>
</comment>
<dbReference type="Proteomes" id="UP000236333">
    <property type="component" value="Unassembled WGS sequence"/>
</dbReference>
<dbReference type="GO" id="GO:0006508">
    <property type="term" value="P:proteolysis"/>
    <property type="evidence" value="ECO:0007669"/>
    <property type="project" value="InterPro"/>
</dbReference>
<feature type="non-terminal residue" evidence="3">
    <location>
        <position position="352"/>
    </location>
</feature>
<dbReference type="PANTHER" id="PTHR43399">
    <property type="entry name" value="SUBTILISIN-RELATED"/>
    <property type="match status" value="1"/>
</dbReference>
<gene>
    <name evidence="3" type="ORF">TSOC_001006</name>
</gene>
<dbReference type="InterPro" id="IPR051048">
    <property type="entry name" value="Peptidase_S8/S53_subtilisin"/>
</dbReference>
<dbReference type="OrthoDB" id="541848at2759"/>
<dbReference type="InterPro" id="IPR036852">
    <property type="entry name" value="Peptidase_S8/S53_dom_sf"/>
</dbReference>
<dbReference type="AlphaFoldDB" id="A0A2J8AHS3"/>
<organism evidence="3 4">
    <name type="scientific">Tetrabaena socialis</name>
    <dbReference type="NCBI Taxonomy" id="47790"/>
    <lineage>
        <taxon>Eukaryota</taxon>
        <taxon>Viridiplantae</taxon>
        <taxon>Chlorophyta</taxon>
        <taxon>core chlorophytes</taxon>
        <taxon>Chlorophyceae</taxon>
        <taxon>CS clade</taxon>
        <taxon>Chlamydomonadales</taxon>
        <taxon>Tetrabaenaceae</taxon>
        <taxon>Tetrabaena</taxon>
    </lineage>
</organism>
<feature type="region of interest" description="Disordered" evidence="2">
    <location>
        <begin position="215"/>
        <end position="242"/>
    </location>
</feature>
<proteinExistence type="inferred from homology"/>
<evidence type="ECO:0000313" key="3">
    <source>
        <dbReference type="EMBL" id="PNH12068.1"/>
    </source>
</evidence>
<dbReference type="EMBL" id="PGGS01000015">
    <property type="protein sequence ID" value="PNH12068.1"/>
    <property type="molecule type" value="Genomic_DNA"/>
</dbReference>
<sequence length="352" mass="35902">MRGGGHAQEPGYLKRLGPVWATLVLKPSTTKVARLSSSDAVATIRLRSGTLKIDARRRDSARSALRAYLQQHGATIVSFIPDKTWLVYAAPGAVSGALEAGLAVSVAPCEPQHKIAPEWSGLIEADARLSDDGGLSGDSDSVGSDGAAQLAADGSGSGTASDFATASDGKVAKSVITAQLFCPACTPASAQALASAMAAAWHDPLAASLLTAAQDRAQPPSPPTAPVNSSDGGSATALTPAPAPSCPPVLRARGRLLQVVVGAPDVAAALAWLSTRPEVHWLEPTPRLVRRDIWGDLVVQSGGPGLGPAALAQPTSAGAHRFWARGLDGAGQVVGISDSGVDMDSCYFFDPK</sequence>
<evidence type="ECO:0000256" key="1">
    <source>
        <dbReference type="ARBA" id="ARBA00011073"/>
    </source>
</evidence>
<accession>A0A2J8AHS3</accession>
<name>A0A2J8AHS3_9CHLO</name>
<comment type="caution">
    <text evidence="3">The sequence shown here is derived from an EMBL/GenBank/DDBJ whole genome shotgun (WGS) entry which is preliminary data.</text>
</comment>
<evidence type="ECO:0000256" key="2">
    <source>
        <dbReference type="SAM" id="MobiDB-lite"/>
    </source>
</evidence>
<feature type="compositionally biased region" description="Low complexity" evidence="2">
    <location>
        <begin position="137"/>
        <end position="146"/>
    </location>
</feature>
<feature type="region of interest" description="Disordered" evidence="2">
    <location>
        <begin position="130"/>
        <end position="163"/>
    </location>
</feature>
<dbReference type="GO" id="GO:0004252">
    <property type="term" value="F:serine-type endopeptidase activity"/>
    <property type="evidence" value="ECO:0007669"/>
    <property type="project" value="InterPro"/>
</dbReference>